<feature type="region of interest" description="Disordered" evidence="1">
    <location>
        <begin position="125"/>
        <end position="159"/>
    </location>
</feature>
<reference evidence="2 5" key="2">
    <citation type="submission" date="2018-10" db="EMBL/GenBank/DDBJ databases">
        <title>Sequencing the genomes of 1000 actinobacteria strains.</title>
        <authorList>
            <person name="Klenk H.-P."/>
        </authorList>
    </citation>
    <scope>NUCLEOTIDE SEQUENCE [LARGE SCALE GENOMIC DNA]</scope>
    <source>
        <strain evidence="2 5">DSM 45119</strain>
    </source>
</reference>
<protein>
    <submittedName>
        <fullName evidence="3">Uncharacterized protein</fullName>
    </submittedName>
</protein>
<sequence>MNKTLPTRPASWLKIAEVVLRADRRSTAKARQASETAAMTDHHCAQALFPLLVMRAGAAGMWLVADGRARPDGHGLVLMSPAPLELWLARYMPCVPWVWATEFASVLSTAGHDVLVRTDASIRAQTEAQTGPDQMWESLKSSPAEGPRCTDAGHPSLDH</sequence>
<evidence type="ECO:0000256" key="1">
    <source>
        <dbReference type="SAM" id="MobiDB-lite"/>
    </source>
</evidence>
<evidence type="ECO:0000313" key="5">
    <source>
        <dbReference type="Proteomes" id="UP000270697"/>
    </source>
</evidence>
<dbReference type="EMBL" id="RBXX01000002">
    <property type="protein sequence ID" value="RKT86379.1"/>
    <property type="molecule type" value="Genomic_DNA"/>
</dbReference>
<proteinExistence type="predicted"/>
<evidence type="ECO:0000313" key="2">
    <source>
        <dbReference type="EMBL" id="RKT86379.1"/>
    </source>
</evidence>
<dbReference type="Proteomes" id="UP000199398">
    <property type="component" value="Unassembled WGS sequence"/>
</dbReference>
<gene>
    <name evidence="2" type="ORF">ATL45_4745</name>
    <name evidence="3" type="ORF">SAMN05421805_10620</name>
</gene>
<accession>A0A1I5AVJ1</accession>
<organism evidence="3 4">
    <name type="scientific">Saccharopolyspora antimicrobica</name>
    <dbReference type="NCBI Taxonomy" id="455193"/>
    <lineage>
        <taxon>Bacteria</taxon>
        <taxon>Bacillati</taxon>
        <taxon>Actinomycetota</taxon>
        <taxon>Actinomycetes</taxon>
        <taxon>Pseudonocardiales</taxon>
        <taxon>Pseudonocardiaceae</taxon>
        <taxon>Saccharopolyspora</taxon>
    </lineage>
</organism>
<dbReference type="RefSeq" id="WP_093153589.1">
    <property type="nucleotide sequence ID" value="NZ_FOUP01000006.1"/>
</dbReference>
<evidence type="ECO:0000313" key="4">
    <source>
        <dbReference type="Proteomes" id="UP000199398"/>
    </source>
</evidence>
<dbReference type="STRING" id="455193.SAMN05421805_10620"/>
<dbReference type="EMBL" id="FOUP01000006">
    <property type="protein sequence ID" value="SFN66420.1"/>
    <property type="molecule type" value="Genomic_DNA"/>
</dbReference>
<reference evidence="3 4" key="1">
    <citation type="submission" date="2016-10" db="EMBL/GenBank/DDBJ databases">
        <authorList>
            <person name="de Groot N.N."/>
        </authorList>
    </citation>
    <scope>NUCLEOTIDE SEQUENCE [LARGE SCALE GENOMIC DNA]</scope>
    <source>
        <strain evidence="3 4">CPCC 201259</strain>
    </source>
</reference>
<dbReference type="AlphaFoldDB" id="A0A1I5AVJ1"/>
<keyword evidence="5" id="KW-1185">Reference proteome</keyword>
<name>A0A1I5AVJ1_9PSEU</name>
<dbReference type="Proteomes" id="UP000270697">
    <property type="component" value="Unassembled WGS sequence"/>
</dbReference>
<evidence type="ECO:0000313" key="3">
    <source>
        <dbReference type="EMBL" id="SFN66420.1"/>
    </source>
</evidence>